<gene>
    <name evidence="1" type="ORF">A359_00930</name>
</gene>
<reference evidence="1 2" key="1">
    <citation type="journal article" date="2012" name="Mol. Biol. Evol.">
        <title>Genome reduction and co-evolution between the primary and secondary bacterial symbionts of psyllids.</title>
        <authorList>
            <person name="Sloan D.B."/>
            <person name="Moran N.A."/>
        </authorList>
    </citation>
    <scope>NUCLEOTIDE SEQUENCE [LARGE SCALE GENOMIC DNA]</scope>
    <source>
        <strain evidence="1">Ceuc_S</strain>
    </source>
</reference>
<name>J3TEY1_9ENTR</name>
<dbReference type="KEGG" id="sect:A359_00930"/>
<dbReference type="HOGENOM" id="CLU_2261865_0_0_6"/>
<proteinExistence type="predicted"/>
<organism evidence="1 2">
    <name type="scientific">secondary endosymbiont of Ctenarytaina eucalypti</name>
    <dbReference type="NCBI Taxonomy" id="1199245"/>
    <lineage>
        <taxon>Bacteria</taxon>
        <taxon>Pseudomonadati</taxon>
        <taxon>Pseudomonadota</taxon>
        <taxon>Gammaproteobacteria</taxon>
        <taxon>Enterobacterales</taxon>
        <taxon>Enterobacteriaceae</taxon>
        <taxon>aphid secondary symbionts</taxon>
    </lineage>
</organism>
<keyword evidence="2" id="KW-1185">Reference proteome</keyword>
<dbReference type="AlphaFoldDB" id="J3TEY1"/>
<dbReference type="EMBL" id="CP003546">
    <property type="protein sequence ID" value="AFP84497.1"/>
    <property type="molecule type" value="Genomic_DNA"/>
</dbReference>
<protein>
    <submittedName>
        <fullName evidence="1">Uncharacterized protein</fullName>
    </submittedName>
</protein>
<accession>J3TEY1</accession>
<sequence>MLLAVLQYLYRKSLDAIILSLAYRQQKTASASTLLSRDRESRGLTGDANHYKWHQLTRYGHTLDTLMPEVFSDTESCVLSPPRHASMRGMVQALNEEGRHQQL</sequence>
<dbReference type="Proteomes" id="UP000003936">
    <property type="component" value="Chromosome"/>
</dbReference>
<evidence type="ECO:0000313" key="1">
    <source>
        <dbReference type="EMBL" id="AFP84497.1"/>
    </source>
</evidence>
<evidence type="ECO:0000313" key="2">
    <source>
        <dbReference type="Proteomes" id="UP000003936"/>
    </source>
</evidence>